<evidence type="ECO:0000313" key="2">
    <source>
        <dbReference type="Proteomes" id="UP001382904"/>
    </source>
</evidence>
<dbReference type="PANTHER" id="PTHR14187:SF5">
    <property type="entry name" value="HEAT SHOCK 70 KDA PROTEIN 12A"/>
    <property type="match status" value="1"/>
</dbReference>
<dbReference type="Gene3D" id="3.30.420.40">
    <property type="match status" value="1"/>
</dbReference>
<protein>
    <submittedName>
        <fullName evidence="1">Uncharacterized protein</fullName>
    </submittedName>
</protein>
<sequence length="187" mass="20940">MQVEAPSALLEVLSSWEKAKVNVDTTSQDDIYLQLPAAIDRLLGKEERIALGEQQDGITDHIIVTAGEARDVFESVVPGILDLLDKQLMEMKVQRRNAPGRELVILVGGFASSPYLQERLQEHLDGRADVLVPPDPQVAVLLGAVHYTYDPQTKSRRTKFTYGCDVATDFRRGLTRKRRGMFFAMVE</sequence>
<dbReference type="Gene3D" id="3.90.640.10">
    <property type="entry name" value="Actin, Chain A, domain 4"/>
    <property type="match status" value="1"/>
</dbReference>
<evidence type="ECO:0000313" key="1">
    <source>
        <dbReference type="EMBL" id="MEJ8641822.1"/>
    </source>
</evidence>
<accession>A0ABU8U1Q9</accession>
<keyword evidence="2" id="KW-1185">Reference proteome</keyword>
<proteinExistence type="predicted"/>
<dbReference type="EMBL" id="JBBKAM010000002">
    <property type="protein sequence ID" value="MEJ8641822.1"/>
    <property type="molecule type" value="Genomic_DNA"/>
</dbReference>
<dbReference type="Proteomes" id="UP001382904">
    <property type="component" value="Unassembled WGS sequence"/>
</dbReference>
<gene>
    <name evidence="1" type="ORF">WKI68_10805</name>
</gene>
<dbReference type="SUPFAM" id="SSF53067">
    <property type="entry name" value="Actin-like ATPase domain"/>
    <property type="match status" value="1"/>
</dbReference>
<dbReference type="PANTHER" id="PTHR14187">
    <property type="entry name" value="ALPHA KINASE/ELONGATION FACTOR 2 KINASE"/>
    <property type="match status" value="1"/>
</dbReference>
<organism evidence="1 2">
    <name type="scientific">Streptomyces caledonius</name>
    <dbReference type="NCBI Taxonomy" id="3134107"/>
    <lineage>
        <taxon>Bacteria</taxon>
        <taxon>Bacillati</taxon>
        <taxon>Actinomycetota</taxon>
        <taxon>Actinomycetes</taxon>
        <taxon>Kitasatosporales</taxon>
        <taxon>Streptomycetaceae</taxon>
        <taxon>Streptomyces</taxon>
    </lineage>
</organism>
<name>A0ABU8U1Q9_9ACTN</name>
<dbReference type="InterPro" id="IPR043129">
    <property type="entry name" value="ATPase_NBD"/>
</dbReference>
<reference evidence="1 2" key="1">
    <citation type="submission" date="2024-03" db="EMBL/GenBank/DDBJ databases">
        <title>Novel Streptomyces species of biotechnological and ecological value are a feature of Machair soil.</title>
        <authorList>
            <person name="Prole J.R."/>
            <person name="Goodfellow M."/>
            <person name="Allenby N."/>
            <person name="Ward A.C."/>
        </authorList>
    </citation>
    <scope>NUCLEOTIDE SEQUENCE [LARGE SCALE GENOMIC DNA]</scope>
    <source>
        <strain evidence="1 2">MS1.HAVA.3</strain>
    </source>
</reference>
<comment type="caution">
    <text evidence="1">The sequence shown here is derived from an EMBL/GenBank/DDBJ whole genome shotgun (WGS) entry which is preliminary data.</text>
</comment>